<evidence type="ECO:0000256" key="1">
    <source>
        <dbReference type="SAM" id="MobiDB-lite"/>
    </source>
</evidence>
<sequence length="135" mass="14226">MDYKAGDTLIVQGSGGAVNPHDVPADGTWQRKQFDTLVERGEYTILDSAGDPVPAQAPKLTPENEDDFVPVGTVSEVAAWVHTGAVDGDTETDPADGWHERATRALEAEMSPGGESRSSLVKLLTKVVGVAPVAE</sequence>
<proteinExistence type="predicted"/>
<organism evidence="2">
    <name type="scientific">uncultured Caudovirales phage</name>
    <dbReference type="NCBI Taxonomy" id="2100421"/>
    <lineage>
        <taxon>Viruses</taxon>
        <taxon>Duplodnaviria</taxon>
        <taxon>Heunggongvirae</taxon>
        <taxon>Uroviricota</taxon>
        <taxon>Caudoviricetes</taxon>
        <taxon>Peduoviridae</taxon>
        <taxon>Maltschvirus</taxon>
        <taxon>Maltschvirus maltsch</taxon>
    </lineage>
</organism>
<dbReference type="EMBL" id="LR797310">
    <property type="protein sequence ID" value="CAB4202077.1"/>
    <property type="molecule type" value="Genomic_DNA"/>
</dbReference>
<reference evidence="2" key="1">
    <citation type="submission" date="2020-05" db="EMBL/GenBank/DDBJ databases">
        <authorList>
            <person name="Chiriac C."/>
            <person name="Salcher M."/>
            <person name="Ghai R."/>
            <person name="Kavagutti S V."/>
        </authorList>
    </citation>
    <scope>NUCLEOTIDE SEQUENCE</scope>
</reference>
<accession>A0A6J5RUZ6</accession>
<evidence type="ECO:0000313" key="2">
    <source>
        <dbReference type="EMBL" id="CAB4202077.1"/>
    </source>
</evidence>
<name>A0A6J5RUZ6_9CAUD</name>
<gene>
    <name evidence="2" type="ORF">UFOVP1360_50</name>
</gene>
<protein>
    <submittedName>
        <fullName evidence="2">Uncharacterized protein</fullName>
    </submittedName>
</protein>
<feature type="region of interest" description="Disordered" evidence="1">
    <location>
        <begin position="48"/>
        <end position="67"/>
    </location>
</feature>